<dbReference type="GO" id="GO:0044781">
    <property type="term" value="P:bacterial-type flagellum organization"/>
    <property type="evidence" value="ECO:0007669"/>
    <property type="project" value="InterPro"/>
</dbReference>
<feature type="region of interest" description="Disordered" evidence="1">
    <location>
        <begin position="1"/>
        <end position="46"/>
    </location>
</feature>
<accession>A0A2W5FHV7</accession>
<feature type="compositionally biased region" description="Low complexity" evidence="1">
    <location>
        <begin position="11"/>
        <end position="28"/>
    </location>
</feature>
<gene>
    <name evidence="2" type="ORF">DI586_06675</name>
</gene>
<protein>
    <submittedName>
        <fullName evidence="2">Flagellar assembly protein FliX</fullName>
    </submittedName>
</protein>
<dbReference type="Proteomes" id="UP000249739">
    <property type="component" value="Unassembled WGS sequence"/>
</dbReference>
<keyword evidence="2" id="KW-0969">Cilium</keyword>
<evidence type="ECO:0000313" key="3">
    <source>
        <dbReference type="Proteomes" id="UP000249739"/>
    </source>
</evidence>
<evidence type="ECO:0000313" key="2">
    <source>
        <dbReference type="EMBL" id="PZP55501.1"/>
    </source>
</evidence>
<comment type="caution">
    <text evidence="2">The sequence shown here is derived from an EMBL/GenBank/DDBJ whole genome shotgun (WGS) entry which is preliminary data.</text>
</comment>
<dbReference type="AlphaFoldDB" id="A0A2W5FHV7"/>
<organism evidence="2 3">
    <name type="scientific">Micavibrio aeruginosavorus</name>
    <dbReference type="NCBI Taxonomy" id="349221"/>
    <lineage>
        <taxon>Bacteria</taxon>
        <taxon>Pseudomonadati</taxon>
        <taxon>Bdellovibrionota</taxon>
        <taxon>Bdellovibrionia</taxon>
        <taxon>Bdellovibrionales</taxon>
        <taxon>Pseudobdellovibrionaceae</taxon>
        <taxon>Micavibrio</taxon>
    </lineage>
</organism>
<dbReference type="EMBL" id="QFOT01000066">
    <property type="protein sequence ID" value="PZP55501.1"/>
    <property type="molecule type" value="Genomic_DNA"/>
</dbReference>
<keyword evidence="2" id="KW-0282">Flagellum</keyword>
<sequence length="150" mass="15568">MKITGPDKTSKTSGTKKAGGASSTGASAFSGLLGGAEETTEAAHTSGANAIARLDSLLAAQGAEDPAERASRGRMKKRADSVLRGLDKVRLGILTGNVSVGNLIDIADVVASHRERIQDPQLAAILDEIDLRAQIEIAKMRMALDASKML</sequence>
<keyword evidence="2" id="KW-0966">Cell projection</keyword>
<evidence type="ECO:0000256" key="1">
    <source>
        <dbReference type="SAM" id="MobiDB-lite"/>
    </source>
</evidence>
<name>A0A2W5FHV7_9BACT</name>
<reference evidence="2 3" key="1">
    <citation type="submission" date="2017-08" db="EMBL/GenBank/DDBJ databases">
        <title>Infants hospitalized years apart are colonized by the same room-sourced microbial strains.</title>
        <authorList>
            <person name="Brooks B."/>
            <person name="Olm M.R."/>
            <person name="Firek B.A."/>
            <person name="Baker R."/>
            <person name="Thomas B.C."/>
            <person name="Morowitz M.J."/>
            <person name="Banfield J.F."/>
        </authorList>
    </citation>
    <scope>NUCLEOTIDE SEQUENCE [LARGE SCALE GENOMIC DNA]</scope>
    <source>
        <strain evidence="2">S2_006_000_R2_64</strain>
    </source>
</reference>
<dbReference type="InterPro" id="IPR019704">
    <property type="entry name" value="Flagellar_assmbl_FliX_class2"/>
</dbReference>
<proteinExistence type="predicted"/>
<dbReference type="Pfam" id="PF10768">
    <property type="entry name" value="FliX"/>
    <property type="match status" value="1"/>
</dbReference>